<dbReference type="EC" id="2.3.1.-" evidence="6"/>
<dbReference type="InterPro" id="IPR051321">
    <property type="entry name" value="PHA/PHB_synthase"/>
</dbReference>
<dbReference type="InterPro" id="IPR029058">
    <property type="entry name" value="AB_hydrolase_fold"/>
</dbReference>
<dbReference type="InterPro" id="IPR010941">
    <property type="entry name" value="PhaC_N"/>
</dbReference>
<dbReference type="GO" id="GO:0016746">
    <property type="term" value="F:acyltransferase activity"/>
    <property type="evidence" value="ECO:0007669"/>
    <property type="project" value="UniProtKB-KW"/>
</dbReference>
<dbReference type="OrthoDB" id="7208816at2"/>
<accession>A0A0M6XUZ9</accession>
<organism evidence="6 7">
    <name type="scientific">Jannaschia rubra</name>
    <dbReference type="NCBI Taxonomy" id="282197"/>
    <lineage>
        <taxon>Bacteria</taxon>
        <taxon>Pseudomonadati</taxon>
        <taxon>Pseudomonadota</taxon>
        <taxon>Alphaproteobacteria</taxon>
        <taxon>Rhodobacterales</taxon>
        <taxon>Roseobacteraceae</taxon>
        <taxon>Jannaschia</taxon>
    </lineage>
</organism>
<dbReference type="Pfam" id="PF12551">
    <property type="entry name" value="PHBC_N"/>
    <property type="match status" value="1"/>
</dbReference>
<dbReference type="PANTHER" id="PTHR36837">
    <property type="entry name" value="POLY(3-HYDROXYALKANOATE) POLYMERASE SUBUNIT PHAC"/>
    <property type="match status" value="1"/>
</dbReference>
<dbReference type="Gene3D" id="3.40.50.1820">
    <property type="entry name" value="alpha/beta hydrolase"/>
    <property type="match status" value="1"/>
</dbReference>
<dbReference type="InterPro" id="IPR022211">
    <property type="entry name" value="PHBC_N"/>
</dbReference>
<dbReference type="PANTHER" id="PTHR36837:SF5">
    <property type="entry name" value="POLY-3-HYDROXYBUTYRATE SYNTHASE"/>
    <property type="match status" value="1"/>
</dbReference>
<dbReference type="Proteomes" id="UP000048908">
    <property type="component" value="Unassembled WGS sequence"/>
</dbReference>
<feature type="compositionally biased region" description="Polar residues" evidence="3">
    <location>
        <begin position="1"/>
        <end position="13"/>
    </location>
</feature>
<dbReference type="Pfam" id="PF07167">
    <property type="entry name" value="PhaC_N"/>
    <property type="match status" value="1"/>
</dbReference>
<evidence type="ECO:0000256" key="3">
    <source>
        <dbReference type="SAM" id="MobiDB-lite"/>
    </source>
</evidence>
<keyword evidence="1 6" id="KW-0808">Transferase</keyword>
<feature type="domain" description="Poly-beta-hydroxybutyrate polymerase N-terminal" evidence="4">
    <location>
        <begin position="135"/>
        <end position="303"/>
    </location>
</feature>
<reference evidence="6 7" key="1">
    <citation type="submission" date="2015-07" db="EMBL/GenBank/DDBJ databases">
        <authorList>
            <person name="Noorani M."/>
        </authorList>
    </citation>
    <scope>NUCLEOTIDE SEQUENCE [LARGE SCALE GENOMIC DNA]</scope>
    <source>
        <strain evidence="6 7">CECT 5088</strain>
    </source>
</reference>
<sequence length="625" mass="69858">MTASSPKSGQTGTKRPANRGRAPGAAPEVRAKRPRPAATPPAGGSGTGIVPFDTMTTMIDRLTRANMARMTAGVSPAALAGAYLDWFAHLATEPGKQMQLGHKAWQNWVQLSRYAATCAGTRYRARPCVTPPATDRRFRHEGWQKWPYNLYHQQFLLNQRWWNDVTTGVRGVTDRHERVMEFVARQMLDAFSPSNFPATNPEVLERTRKEGGRNLARGFGIFLDDLDRQLRDKPPAGAEAFRPGHEVAATPGKVIHRNRLMELIQYSPTTGKVNPEPVLIVPAWIMKYYILDLSERNSMVKFLVDRGHTVFMVSWRNPDAEDRDLGMDDYRRMGVLDAVEAVQAVVPGRKIHGVGYCLGGTLLSIAAAAMGRDGEDPFATLTFLASQIDFTEAGELQLFTSESQVTYLEDMMWDQGYLDARQMTGAFQIMGSVDLIWSRVMRSYLMGEEPPMFDLMAWNADGTRMPYRMHSEYLRSLYLDNDLTEGNYTVDGRPVSVVDIRPPVFAVGTVTDHVAPWQSVYKMHLFLDTDVTFVLTSGGHNAGIVSEPGHPRRTYRIATARHDDTYVDPETWQAQTPEQDGSWWLEWDDWLKERSGAPVAPPAMGAPDAGFAPLADAPGTYVLQK</sequence>
<evidence type="ECO:0000259" key="5">
    <source>
        <dbReference type="Pfam" id="PF12551"/>
    </source>
</evidence>
<keyword evidence="2 6" id="KW-0012">Acyltransferase</keyword>
<evidence type="ECO:0000259" key="4">
    <source>
        <dbReference type="Pfam" id="PF07167"/>
    </source>
</evidence>
<dbReference type="SUPFAM" id="SSF53474">
    <property type="entry name" value="alpha/beta-Hydrolases"/>
    <property type="match status" value="1"/>
</dbReference>
<proteinExistence type="predicted"/>
<dbReference type="STRING" id="282197.SAMN04488517_11258"/>
<feature type="region of interest" description="Disordered" evidence="3">
    <location>
        <begin position="1"/>
        <end position="51"/>
    </location>
</feature>
<dbReference type="AlphaFoldDB" id="A0A0M6XUZ9"/>
<evidence type="ECO:0000256" key="1">
    <source>
        <dbReference type="ARBA" id="ARBA00022679"/>
    </source>
</evidence>
<dbReference type="EMBL" id="CXPG01000023">
    <property type="protein sequence ID" value="CTQ34588.1"/>
    <property type="molecule type" value="Genomic_DNA"/>
</dbReference>
<dbReference type="GO" id="GO:0042619">
    <property type="term" value="P:poly-hydroxybutyrate biosynthetic process"/>
    <property type="evidence" value="ECO:0007669"/>
    <property type="project" value="InterPro"/>
</dbReference>
<feature type="domain" description="Poly-beta-hydroxybutyrate polymerase N-terminal" evidence="5">
    <location>
        <begin position="57"/>
        <end position="96"/>
    </location>
</feature>
<evidence type="ECO:0000313" key="6">
    <source>
        <dbReference type="EMBL" id="CTQ34588.1"/>
    </source>
</evidence>
<evidence type="ECO:0000313" key="7">
    <source>
        <dbReference type="Proteomes" id="UP000048908"/>
    </source>
</evidence>
<protein>
    <submittedName>
        <fullName evidence="6">Poly-beta-hydroxybutyrate polymerase</fullName>
        <ecNumber evidence="6">2.3.1.-</ecNumber>
    </submittedName>
</protein>
<name>A0A0M6XUZ9_9RHOB</name>
<keyword evidence="7" id="KW-1185">Reference proteome</keyword>
<evidence type="ECO:0000256" key="2">
    <source>
        <dbReference type="ARBA" id="ARBA00023315"/>
    </source>
</evidence>
<gene>
    <name evidence="6" type="primary">phbC_2</name>
    <name evidence="6" type="ORF">JAN5088_03384</name>
</gene>